<keyword evidence="1" id="KW-0732">Signal</keyword>
<protein>
    <submittedName>
        <fullName evidence="2">Uncharacterized protein</fullName>
    </submittedName>
</protein>
<dbReference type="RefSeq" id="WP_018116479.1">
    <property type="nucleotide sequence ID" value="NZ_LNCD01000070.1"/>
</dbReference>
<dbReference type="Pfam" id="PF19649">
    <property type="entry name" value="DUF6152"/>
    <property type="match status" value="1"/>
</dbReference>
<feature type="signal peptide" evidence="1">
    <location>
        <begin position="1"/>
        <end position="25"/>
    </location>
</feature>
<gene>
    <name evidence="2" type="ORF">AS026_04110</name>
</gene>
<sequence length="128" mass="13980">MRLINSKRMVIGAILALSVATGAAAHHGWSWAEGEQTELRGTIEKVTMGGPHPTLDVATTADGIWLVELGNPRQTERSGFVEGSAKKGDPIVVLGNRSLKADEKRMKAVRITVADKRYDIYPERIQTN</sequence>
<evidence type="ECO:0000313" key="2">
    <source>
        <dbReference type="EMBL" id="KWV52681.1"/>
    </source>
</evidence>
<proteinExistence type="predicted"/>
<keyword evidence="3" id="KW-1185">Reference proteome</keyword>
<feature type="chain" id="PRO_5007137063" evidence="1">
    <location>
        <begin position="26"/>
        <end position="128"/>
    </location>
</feature>
<dbReference type="AlphaFoldDB" id="A0A109JPF6"/>
<dbReference type="EMBL" id="LNCD01000070">
    <property type="protein sequence ID" value="KWV52681.1"/>
    <property type="molecule type" value="Genomic_DNA"/>
</dbReference>
<evidence type="ECO:0000256" key="1">
    <source>
        <dbReference type="SAM" id="SignalP"/>
    </source>
</evidence>
<accession>A0A109JPF6</accession>
<dbReference type="OrthoDB" id="512581at2"/>
<dbReference type="Proteomes" id="UP000068164">
    <property type="component" value="Unassembled WGS sequence"/>
</dbReference>
<evidence type="ECO:0000313" key="3">
    <source>
        <dbReference type="Proteomes" id="UP000068164"/>
    </source>
</evidence>
<dbReference type="InterPro" id="IPR046150">
    <property type="entry name" value="DUF6152"/>
</dbReference>
<reference evidence="2 3" key="1">
    <citation type="submission" date="2015-11" db="EMBL/GenBank/DDBJ databases">
        <title>Draft Genome Sequence of the Strain BR 10423 (Rhizobium sp.) isolated from nodules of Mimosa pudica.</title>
        <authorList>
            <person name="Barauna A.C."/>
            <person name="Zilli J.E."/>
            <person name="Simoes-Araujo J.L."/>
            <person name="Reis V.M."/>
            <person name="James E.K."/>
            <person name="Reis F.B.Jr."/>
            <person name="Rouws L.F."/>
            <person name="Passos S.R."/>
            <person name="Gois S.R."/>
        </authorList>
    </citation>
    <scope>NUCLEOTIDE SEQUENCE [LARGE SCALE GENOMIC DNA]</scope>
    <source>
        <strain evidence="2 3">BR10423</strain>
    </source>
</reference>
<comment type="caution">
    <text evidence="2">The sequence shown here is derived from an EMBL/GenBank/DDBJ whole genome shotgun (WGS) entry which is preliminary data.</text>
</comment>
<name>A0A109JPF6_9HYPH</name>
<organism evidence="2 3">
    <name type="scientific">Rhizobium altiplani</name>
    <dbReference type="NCBI Taxonomy" id="1864509"/>
    <lineage>
        <taxon>Bacteria</taxon>
        <taxon>Pseudomonadati</taxon>
        <taxon>Pseudomonadota</taxon>
        <taxon>Alphaproteobacteria</taxon>
        <taxon>Hyphomicrobiales</taxon>
        <taxon>Rhizobiaceae</taxon>
        <taxon>Rhizobium/Agrobacterium group</taxon>
        <taxon>Rhizobium</taxon>
    </lineage>
</organism>